<dbReference type="PANTHER" id="PTHR19134">
    <property type="entry name" value="RECEPTOR-TYPE TYROSINE-PROTEIN PHOSPHATASE"/>
    <property type="match status" value="1"/>
</dbReference>
<keyword evidence="2" id="KW-0472">Membrane</keyword>
<dbReference type="Pfam" id="PF00102">
    <property type="entry name" value="Y_phosphatase"/>
    <property type="match status" value="1"/>
</dbReference>
<dbReference type="PROSITE" id="PS50055">
    <property type="entry name" value="TYR_PHOSPHATASE_PTP"/>
    <property type="match status" value="1"/>
</dbReference>
<accession>A0AAV3YAV2</accession>
<keyword evidence="2" id="KW-1133">Transmembrane helix</keyword>
<dbReference type="Gene3D" id="2.170.300.10">
    <property type="entry name" value="Tie2 ligand-binding domain superfamily"/>
    <property type="match status" value="2"/>
</dbReference>
<evidence type="ECO:0000256" key="1">
    <source>
        <dbReference type="SAM" id="MobiDB-lite"/>
    </source>
</evidence>
<reference evidence="4 5" key="1">
    <citation type="journal article" date="2021" name="Elife">
        <title>Chloroplast acquisition without the gene transfer in kleptoplastic sea slugs, Plakobranchus ocellatus.</title>
        <authorList>
            <person name="Maeda T."/>
            <person name="Takahashi S."/>
            <person name="Yoshida T."/>
            <person name="Shimamura S."/>
            <person name="Takaki Y."/>
            <person name="Nagai Y."/>
            <person name="Toyoda A."/>
            <person name="Suzuki Y."/>
            <person name="Arimoto A."/>
            <person name="Ishii H."/>
            <person name="Satoh N."/>
            <person name="Nishiyama T."/>
            <person name="Hasebe M."/>
            <person name="Maruyama T."/>
            <person name="Minagawa J."/>
            <person name="Obokata J."/>
            <person name="Shigenobu S."/>
        </authorList>
    </citation>
    <scope>NUCLEOTIDE SEQUENCE [LARGE SCALE GENOMIC DNA]</scope>
</reference>
<evidence type="ECO:0000313" key="5">
    <source>
        <dbReference type="Proteomes" id="UP000735302"/>
    </source>
</evidence>
<dbReference type="AlphaFoldDB" id="A0AAV3YAV2"/>
<evidence type="ECO:0000259" key="3">
    <source>
        <dbReference type="PROSITE" id="PS50055"/>
    </source>
</evidence>
<dbReference type="SUPFAM" id="SSF52799">
    <property type="entry name" value="(Phosphotyrosine protein) phosphatases II"/>
    <property type="match status" value="1"/>
</dbReference>
<evidence type="ECO:0000256" key="2">
    <source>
        <dbReference type="SAM" id="Phobius"/>
    </source>
</evidence>
<feature type="domain" description="Tyrosine-protein phosphatase" evidence="3">
    <location>
        <begin position="638"/>
        <end position="818"/>
    </location>
</feature>
<dbReference type="GO" id="GO:0004725">
    <property type="term" value="F:protein tyrosine phosphatase activity"/>
    <property type="evidence" value="ECO:0007669"/>
    <property type="project" value="InterPro"/>
</dbReference>
<dbReference type="InterPro" id="IPR050348">
    <property type="entry name" value="Protein-Tyr_Phosphatase"/>
</dbReference>
<dbReference type="EMBL" id="BLXT01000687">
    <property type="protein sequence ID" value="GFN79556.1"/>
    <property type="molecule type" value="Genomic_DNA"/>
</dbReference>
<proteinExistence type="predicted"/>
<protein>
    <submittedName>
        <fullName evidence="4">Receptor-type tyrosine-protein phosphatase s</fullName>
    </submittedName>
</protein>
<comment type="caution">
    <text evidence="4">The sequence shown here is derived from an EMBL/GenBank/DDBJ whole genome shotgun (WGS) entry which is preliminary data.</text>
</comment>
<feature type="region of interest" description="Disordered" evidence="1">
    <location>
        <begin position="545"/>
        <end position="615"/>
    </location>
</feature>
<dbReference type="Gene3D" id="3.90.190.10">
    <property type="entry name" value="Protein tyrosine phosphatase superfamily"/>
    <property type="match status" value="1"/>
</dbReference>
<dbReference type="InterPro" id="IPR000242">
    <property type="entry name" value="PTP_cat"/>
</dbReference>
<sequence length="828" mass="91830">MNNPLSSMTYNPNIEIIQLPGIKHCLVLFIRQECRARPQTLTGTFASEPHRPCQWGNPRDIITLRLVLCHAASGNPLESSGNYAFVCKPLNNEINSEVMETFFKSTIVFEYFTAQQCPREGWFGDKCQFQCHCAVNTGCDPSNGICSNGCDPRWFGPGCQYDVSEFTVTGGSGSDLSWLIDNDDTTCNNGNVQSITVRLSTPHPFTWVRIVVRDTVYFNEIQLSYQTVGSQASTLCVNPRSARVDDVTLDIFCPSSDVVSHVTLSSPNELGLCSFYISGECCRHRLINFTLQAFPSSGTSPIYSYTDPGGPAQLLYTVVPSPPSALSVMSVRIDVRRNTDRENVLTLCEVYVFGEVVCPQDKFGRQCERDCNCADQTEACFVSTGGCPSGCAAGYIGEDCYTQCSSGTYGKDCDRNCSDHCAGDDKLCNHVNGTCDQGCDTGYQMPLCEDKCPVTKYGQDCAQSCNATCLNRECHHVTGECNNCSTGYTGVFCEKVAEQNIGGGDSGDGALIPAIVGAVVAVVVITAVIVGILCWRRRSGAKHESRDGSMIESTVETGNTYSNPALDTGKPERPSRQSKPRYVNFAVAQEVNDTEESEEDERSETSENPYTNILTDDTSVPVEELKAYLHQHSTDSHFKDEFMAIPMDLGQDQNHGAAARNSKKNRYKNIIPYDTNRVLLEVDEKRKLADYINASYVKGYNDCETFIASQGPNDAILNDFVRMLWEQNIDRVVMLTHLIELGKIKCTMYWPEDGEKTFGEIKMHLLTTRVFAEYTIRHLRLCKGDELPRDVTQFHFTAWPDKSVPENPWGLVDFQQRVMAEPGPGRLL</sequence>
<feature type="non-terminal residue" evidence="4">
    <location>
        <position position="828"/>
    </location>
</feature>
<evidence type="ECO:0000313" key="4">
    <source>
        <dbReference type="EMBL" id="GFN79556.1"/>
    </source>
</evidence>
<dbReference type="InterPro" id="IPR029021">
    <property type="entry name" value="Prot-tyrosine_phosphatase-like"/>
</dbReference>
<feature type="compositionally biased region" description="Polar residues" evidence="1">
    <location>
        <begin position="551"/>
        <end position="565"/>
    </location>
</feature>
<dbReference type="PRINTS" id="PR00700">
    <property type="entry name" value="PRTYPHPHTASE"/>
</dbReference>
<name>A0AAV3YAV2_9GAST</name>
<keyword evidence="4" id="KW-0675">Receptor</keyword>
<feature type="compositionally biased region" description="Acidic residues" evidence="1">
    <location>
        <begin position="592"/>
        <end position="602"/>
    </location>
</feature>
<keyword evidence="2" id="KW-0812">Transmembrane</keyword>
<dbReference type="Proteomes" id="UP000735302">
    <property type="component" value="Unassembled WGS sequence"/>
</dbReference>
<gene>
    <name evidence="4" type="ORF">PoB_000606200</name>
</gene>
<dbReference type="SMART" id="SM00194">
    <property type="entry name" value="PTPc"/>
    <property type="match status" value="1"/>
</dbReference>
<feature type="transmembrane region" description="Helical" evidence="2">
    <location>
        <begin position="510"/>
        <end position="535"/>
    </location>
</feature>
<organism evidence="4 5">
    <name type="scientific">Plakobranchus ocellatus</name>
    <dbReference type="NCBI Taxonomy" id="259542"/>
    <lineage>
        <taxon>Eukaryota</taxon>
        <taxon>Metazoa</taxon>
        <taxon>Spiralia</taxon>
        <taxon>Lophotrochozoa</taxon>
        <taxon>Mollusca</taxon>
        <taxon>Gastropoda</taxon>
        <taxon>Heterobranchia</taxon>
        <taxon>Euthyneura</taxon>
        <taxon>Panpulmonata</taxon>
        <taxon>Sacoglossa</taxon>
        <taxon>Placobranchoidea</taxon>
        <taxon>Plakobranchidae</taxon>
        <taxon>Plakobranchus</taxon>
    </lineage>
</organism>
<keyword evidence="5" id="KW-1185">Reference proteome</keyword>
<dbReference type="PANTHER" id="PTHR19134:SF449">
    <property type="entry name" value="TYROSINE-PROTEIN PHOSPHATASE 1"/>
    <property type="match status" value="1"/>
</dbReference>